<dbReference type="Proteomes" id="UP000050790">
    <property type="component" value="Unassembled WGS sequence"/>
</dbReference>
<dbReference type="WBParaSite" id="SMRG1_74700.1">
    <property type="protein sequence ID" value="SMRG1_74700.1"/>
    <property type="gene ID" value="SMRG1_74700"/>
</dbReference>
<accession>A0AA85AC15</accession>
<dbReference type="AlphaFoldDB" id="A0AA85AC15"/>
<evidence type="ECO:0000313" key="1">
    <source>
        <dbReference type="Proteomes" id="UP000050790"/>
    </source>
</evidence>
<name>A0AA85AC15_9TREM</name>
<reference evidence="2" key="1">
    <citation type="submission" date="2023-11" db="UniProtKB">
        <authorList>
            <consortium name="WormBaseParasite"/>
        </authorList>
    </citation>
    <scope>IDENTIFICATION</scope>
</reference>
<sequence length="77" mass="8461">MTIRGIRHKQFGVDCQMTTLAIPVNVPHKTVLGIINTLICIGQLFQVVSLYVNELCLPESKLIGNDSEDLAASSHVR</sequence>
<proteinExistence type="predicted"/>
<evidence type="ECO:0000313" key="2">
    <source>
        <dbReference type="WBParaSite" id="SMRG1_74700.1"/>
    </source>
</evidence>
<organism evidence="1 2">
    <name type="scientific">Schistosoma margrebowiei</name>
    <dbReference type="NCBI Taxonomy" id="48269"/>
    <lineage>
        <taxon>Eukaryota</taxon>
        <taxon>Metazoa</taxon>
        <taxon>Spiralia</taxon>
        <taxon>Lophotrochozoa</taxon>
        <taxon>Platyhelminthes</taxon>
        <taxon>Trematoda</taxon>
        <taxon>Digenea</taxon>
        <taxon>Strigeidida</taxon>
        <taxon>Schistosomatoidea</taxon>
        <taxon>Schistosomatidae</taxon>
        <taxon>Schistosoma</taxon>
    </lineage>
</organism>
<protein>
    <submittedName>
        <fullName evidence="2">Uncharacterized protein</fullName>
    </submittedName>
</protein>